<keyword evidence="3 6" id="KW-0489">Methyltransferase</keyword>
<evidence type="ECO:0000256" key="1">
    <source>
        <dbReference type="ARBA" id="ARBA00022490"/>
    </source>
</evidence>
<dbReference type="InterPro" id="IPR018063">
    <property type="entry name" value="SAM_MeTrfase_RsmI_CS"/>
</dbReference>
<dbReference type="InterPro" id="IPR053910">
    <property type="entry name" value="RsmI_HTH"/>
</dbReference>
<dbReference type="PANTHER" id="PTHR46111:SF1">
    <property type="entry name" value="RIBOSOMAL RNA SMALL SUBUNIT METHYLTRANSFERASE I"/>
    <property type="match status" value="1"/>
</dbReference>
<comment type="similarity">
    <text evidence="6">Belongs to the methyltransferase superfamily. RsmI family.</text>
</comment>
<dbReference type="Pfam" id="PF00590">
    <property type="entry name" value="TP_methylase"/>
    <property type="match status" value="1"/>
</dbReference>
<dbReference type="EC" id="2.1.1.198" evidence="6"/>
<evidence type="ECO:0000256" key="4">
    <source>
        <dbReference type="ARBA" id="ARBA00022679"/>
    </source>
</evidence>
<comment type="function">
    <text evidence="6">Catalyzes the 2'-O-methylation of the ribose of cytidine 1402 (C1402) in 16S rRNA.</text>
</comment>
<dbReference type="InterPro" id="IPR008189">
    <property type="entry name" value="rRNA_ssu_MeTfrase_I"/>
</dbReference>
<evidence type="ECO:0000259" key="7">
    <source>
        <dbReference type="Pfam" id="PF00590"/>
    </source>
</evidence>
<dbReference type="GO" id="GO:0005737">
    <property type="term" value="C:cytoplasm"/>
    <property type="evidence" value="ECO:0007669"/>
    <property type="project" value="UniProtKB-SubCell"/>
</dbReference>
<gene>
    <name evidence="6 9" type="primary">rsmI</name>
    <name evidence="9" type="ORF">OUO13_12335</name>
</gene>
<dbReference type="GO" id="GO:0070677">
    <property type="term" value="F:rRNA (cytosine-2'-O-)-methyltransferase activity"/>
    <property type="evidence" value="ECO:0007669"/>
    <property type="project" value="UniProtKB-UniRule"/>
</dbReference>
<dbReference type="InterPro" id="IPR014776">
    <property type="entry name" value="4pyrrole_Mease_sub2"/>
</dbReference>
<name>A0A9X3IUA9_9GAMM</name>
<keyword evidence="1 6" id="KW-0963">Cytoplasm</keyword>
<organism evidence="9 10">
    <name type="scientific">Parathalassolituus penaei</name>
    <dbReference type="NCBI Taxonomy" id="2997323"/>
    <lineage>
        <taxon>Bacteria</taxon>
        <taxon>Pseudomonadati</taxon>
        <taxon>Pseudomonadota</taxon>
        <taxon>Gammaproteobacteria</taxon>
        <taxon>Oceanospirillales</taxon>
        <taxon>Oceanospirillaceae</taxon>
        <taxon>Parathalassolituus</taxon>
    </lineage>
</organism>
<reference evidence="9" key="1">
    <citation type="submission" date="2022-11" db="EMBL/GenBank/DDBJ databases">
        <title>Parathalassolutuus dongxingensis gen. nov., sp. nov., a novel member of family Oceanospirillaceae isolated from a coastal shrimp pond in Guangxi, China.</title>
        <authorList>
            <person name="Chen H."/>
        </authorList>
    </citation>
    <scope>NUCLEOTIDE SEQUENCE</scope>
    <source>
        <strain evidence="9">G-43</strain>
    </source>
</reference>
<dbReference type="Gene3D" id="3.40.1010.10">
    <property type="entry name" value="Cobalt-precorrin-4 Transmethylase, Domain 1"/>
    <property type="match status" value="1"/>
</dbReference>
<dbReference type="PANTHER" id="PTHR46111">
    <property type="entry name" value="RIBOSOMAL RNA SMALL SUBUNIT METHYLTRANSFERASE I"/>
    <property type="match status" value="1"/>
</dbReference>
<sequence>MNVLPQASGATLYVVATPIGNLADITERARQVLSAVDLIACEDTRHTQKLLQHLGVRKPLVSVHDHNERDRIGQIANYLQNGQSLALVSDAGTPLISDPGYPLVQALRGQGFNVVPIPGPSALITALSAAGLPTDRFAFEGFLPHKSGPRRERLQDVAADPRTLVFYEAKHRILDTLQDMADIFGPERHGVVARELTKTFETFYSGNLTELVAAISADDDQQKGEFVVMVAGNPAPAAATEIDTDRLFRLLLAELPPKKAAAIIADLTGENKKALYQRALEIQGKSAGA</sequence>
<dbReference type="SUPFAM" id="SSF53790">
    <property type="entry name" value="Tetrapyrrole methylase"/>
    <property type="match status" value="1"/>
</dbReference>
<evidence type="ECO:0000256" key="5">
    <source>
        <dbReference type="ARBA" id="ARBA00022691"/>
    </source>
</evidence>
<dbReference type="InterPro" id="IPR000878">
    <property type="entry name" value="4pyrrol_Mease"/>
</dbReference>
<comment type="subcellular location">
    <subcellularLocation>
        <location evidence="6">Cytoplasm</location>
    </subcellularLocation>
</comment>
<protein>
    <recommendedName>
        <fullName evidence="6">Ribosomal RNA small subunit methyltransferase I</fullName>
        <ecNumber evidence="6">2.1.1.198</ecNumber>
    </recommendedName>
    <alternativeName>
        <fullName evidence="6">16S rRNA 2'-O-ribose C1402 methyltransferase</fullName>
    </alternativeName>
    <alternativeName>
        <fullName evidence="6">rRNA (cytidine-2'-O-)-methyltransferase RsmI</fullName>
    </alternativeName>
</protein>
<dbReference type="InterPro" id="IPR035996">
    <property type="entry name" value="4pyrrol_Methylase_sf"/>
</dbReference>
<dbReference type="HAMAP" id="MF_01877">
    <property type="entry name" value="16SrRNA_methyltr_I"/>
    <property type="match status" value="1"/>
</dbReference>
<evidence type="ECO:0000313" key="9">
    <source>
        <dbReference type="EMBL" id="MCY0965978.1"/>
    </source>
</evidence>
<dbReference type="RefSeq" id="WP_283174186.1">
    <property type="nucleotide sequence ID" value="NZ_JAPNOA010000029.1"/>
</dbReference>
<dbReference type="CDD" id="cd11648">
    <property type="entry name" value="RsmI"/>
    <property type="match status" value="1"/>
</dbReference>
<feature type="domain" description="Tetrapyrrole methylase" evidence="7">
    <location>
        <begin position="11"/>
        <end position="211"/>
    </location>
</feature>
<dbReference type="EMBL" id="JAPNOA010000029">
    <property type="protein sequence ID" value="MCY0965978.1"/>
    <property type="molecule type" value="Genomic_DNA"/>
</dbReference>
<proteinExistence type="inferred from homology"/>
<keyword evidence="2 6" id="KW-0698">rRNA processing</keyword>
<evidence type="ECO:0000259" key="8">
    <source>
        <dbReference type="Pfam" id="PF23016"/>
    </source>
</evidence>
<keyword evidence="10" id="KW-1185">Reference proteome</keyword>
<keyword evidence="4 6" id="KW-0808">Transferase</keyword>
<dbReference type="FunFam" id="3.40.1010.10:FF:000007">
    <property type="entry name" value="Ribosomal RNA small subunit methyltransferase I"/>
    <property type="match status" value="1"/>
</dbReference>
<dbReference type="PIRSF" id="PIRSF005917">
    <property type="entry name" value="MTase_YraL"/>
    <property type="match status" value="1"/>
</dbReference>
<accession>A0A9X3IUA9</accession>
<comment type="catalytic activity">
    <reaction evidence="6">
        <text>cytidine(1402) in 16S rRNA + S-adenosyl-L-methionine = 2'-O-methylcytidine(1402) in 16S rRNA + S-adenosyl-L-homocysteine + H(+)</text>
        <dbReference type="Rhea" id="RHEA:42924"/>
        <dbReference type="Rhea" id="RHEA-COMP:10285"/>
        <dbReference type="Rhea" id="RHEA-COMP:10286"/>
        <dbReference type="ChEBI" id="CHEBI:15378"/>
        <dbReference type="ChEBI" id="CHEBI:57856"/>
        <dbReference type="ChEBI" id="CHEBI:59789"/>
        <dbReference type="ChEBI" id="CHEBI:74495"/>
        <dbReference type="ChEBI" id="CHEBI:82748"/>
        <dbReference type="EC" id="2.1.1.198"/>
    </reaction>
</comment>
<keyword evidence="5 6" id="KW-0949">S-adenosyl-L-methionine</keyword>
<dbReference type="NCBIfam" id="TIGR00096">
    <property type="entry name" value="16S rRNA (cytidine(1402)-2'-O)-methyltransferase"/>
    <property type="match status" value="1"/>
</dbReference>
<evidence type="ECO:0000256" key="3">
    <source>
        <dbReference type="ARBA" id="ARBA00022603"/>
    </source>
</evidence>
<evidence type="ECO:0000256" key="6">
    <source>
        <dbReference type="HAMAP-Rule" id="MF_01877"/>
    </source>
</evidence>
<dbReference type="Proteomes" id="UP001150830">
    <property type="component" value="Unassembled WGS sequence"/>
</dbReference>
<comment type="caution">
    <text evidence="9">The sequence shown here is derived from an EMBL/GenBank/DDBJ whole genome shotgun (WGS) entry which is preliminary data.</text>
</comment>
<dbReference type="Gene3D" id="3.30.950.10">
    <property type="entry name" value="Methyltransferase, Cobalt-precorrin-4 Transmethylase, Domain 2"/>
    <property type="match status" value="1"/>
</dbReference>
<dbReference type="AlphaFoldDB" id="A0A9X3IUA9"/>
<evidence type="ECO:0000256" key="2">
    <source>
        <dbReference type="ARBA" id="ARBA00022552"/>
    </source>
</evidence>
<dbReference type="PROSITE" id="PS01296">
    <property type="entry name" value="RSMI"/>
    <property type="match status" value="1"/>
</dbReference>
<evidence type="ECO:0000313" key="10">
    <source>
        <dbReference type="Proteomes" id="UP001150830"/>
    </source>
</evidence>
<feature type="domain" description="RsmI HTH" evidence="8">
    <location>
        <begin position="239"/>
        <end position="282"/>
    </location>
</feature>
<dbReference type="InterPro" id="IPR014777">
    <property type="entry name" value="4pyrrole_Mease_sub1"/>
</dbReference>
<dbReference type="Pfam" id="PF23016">
    <property type="entry name" value="RsmI_C"/>
    <property type="match status" value="1"/>
</dbReference>
<dbReference type="FunFam" id="3.30.950.10:FF:000002">
    <property type="entry name" value="Ribosomal RNA small subunit methyltransferase I"/>
    <property type="match status" value="1"/>
</dbReference>